<protein>
    <submittedName>
        <fullName evidence="1">Uncharacterized protein</fullName>
    </submittedName>
</protein>
<organism evidence="1 2">
    <name type="scientific">Dyadobacter fermentans</name>
    <dbReference type="NCBI Taxonomy" id="94254"/>
    <lineage>
        <taxon>Bacteria</taxon>
        <taxon>Pseudomonadati</taxon>
        <taxon>Bacteroidota</taxon>
        <taxon>Cytophagia</taxon>
        <taxon>Cytophagales</taxon>
        <taxon>Spirosomataceae</taxon>
        <taxon>Dyadobacter</taxon>
    </lineage>
</organism>
<dbReference type="RefSeq" id="WP_309990984.1">
    <property type="nucleotide sequence ID" value="NZ_JAVDTI010000007.1"/>
</dbReference>
<dbReference type="Proteomes" id="UP001264980">
    <property type="component" value="Unassembled WGS sequence"/>
</dbReference>
<sequence>MAAKELVETLTKVFQEAKDDGLIVNAIGLAPAHHGMAKNRFVLGVSAPSLSGVHKYDKIEIIIKLLWSKLAIKDRGMIERVRVFDNVEVLDDLKYNDFEDYPYEGYIGIQRKLPQLYPVE</sequence>
<evidence type="ECO:0000313" key="2">
    <source>
        <dbReference type="Proteomes" id="UP001264980"/>
    </source>
</evidence>
<gene>
    <name evidence="1" type="ORF">J2W84_005768</name>
</gene>
<proteinExistence type="predicted"/>
<keyword evidence="2" id="KW-1185">Reference proteome</keyword>
<name>A0ABU1R708_9BACT</name>
<accession>A0ABU1R708</accession>
<comment type="caution">
    <text evidence="1">The sequence shown here is derived from an EMBL/GenBank/DDBJ whole genome shotgun (WGS) entry which is preliminary data.</text>
</comment>
<dbReference type="EMBL" id="JAVDTI010000007">
    <property type="protein sequence ID" value="MDR6808704.1"/>
    <property type="molecule type" value="Genomic_DNA"/>
</dbReference>
<evidence type="ECO:0000313" key="1">
    <source>
        <dbReference type="EMBL" id="MDR6808704.1"/>
    </source>
</evidence>
<reference evidence="1 2" key="1">
    <citation type="submission" date="2023-07" db="EMBL/GenBank/DDBJ databases">
        <title>Sorghum-associated microbial communities from plants grown in Nebraska, USA.</title>
        <authorList>
            <person name="Schachtman D."/>
        </authorList>
    </citation>
    <scope>NUCLEOTIDE SEQUENCE [LARGE SCALE GENOMIC DNA]</scope>
    <source>
        <strain evidence="1 2">BE57</strain>
    </source>
</reference>